<dbReference type="Proteomes" id="UP001367508">
    <property type="component" value="Unassembled WGS sequence"/>
</dbReference>
<reference evidence="1 2" key="1">
    <citation type="submission" date="2024-01" db="EMBL/GenBank/DDBJ databases">
        <title>The genomes of 5 underutilized Papilionoideae crops provide insights into root nodulation and disease resistanc.</title>
        <authorList>
            <person name="Jiang F."/>
        </authorList>
    </citation>
    <scope>NUCLEOTIDE SEQUENCE [LARGE SCALE GENOMIC DNA]</scope>
    <source>
        <strain evidence="1">LVBAO_FW01</strain>
        <tissue evidence="1">Leaves</tissue>
    </source>
</reference>
<comment type="caution">
    <text evidence="1">The sequence shown here is derived from an EMBL/GenBank/DDBJ whole genome shotgun (WGS) entry which is preliminary data.</text>
</comment>
<proteinExistence type="predicted"/>
<accession>A0AAN9QA72</accession>
<name>A0AAN9QA72_CANGL</name>
<dbReference type="EMBL" id="JAYMYQ010000005">
    <property type="protein sequence ID" value="KAK7330485.1"/>
    <property type="molecule type" value="Genomic_DNA"/>
</dbReference>
<protein>
    <submittedName>
        <fullName evidence="1">Uncharacterized protein</fullName>
    </submittedName>
</protein>
<gene>
    <name evidence="1" type="ORF">VNO77_24680</name>
</gene>
<dbReference type="AlphaFoldDB" id="A0AAN9QA72"/>
<organism evidence="1 2">
    <name type="scientific">Canavalia gladiata</name>
    <name type="common">Sword bean</name>
    <name type="synonym">Dolichos gladiatus</name>
    <dbReference type="NCBI Taxonomy" id="3824"/>
    <lineage>
        <taxon>Eukaryota</taxon>
        <taxon>Viridiplantae</taxon>
        <taxon>Streptophyta</taxon>
        <taxon>Embryophyta</taxon>
        <taxon>Tracheophyta</taxon>
        <taxon>Spermatophyta</taxon>
        <taxon>Magnoliopsida</taxon>
        <taxon>eudicotyledons</taxon>
        <taxon>Gunneridae</taxon>
        <taxon>Pentapetalae</taxon>
        <taxon>rosids</taxon>
        <taxon>fabids</taxon>
        <taxon>Fabales</taxon>
        <taxon>Fabaceae</taxon>
        <taxon>Papilionoideae</taxon>
        <taxon>50 kb inversion clade</taxon>
        <taxon>NPAAA clade</taxon>
        <taxon>indigoferoid/millettioid clade</taxon>
        <taxon>Phaseoleae</taxon>
        <taxon>Canavalia</taxon>
    </lineage>
</organism>
<evidence type="ECO:0000313" key="1">
    <source>
        <dbReference type="EMBL" id="KAK7330485.1"/>
    </source>
</evidence>
<sequence>MQWSHFAPQRVWNSRIERLINMLLDAKIQVVARDDKRNLLLAAKVGSQGDIQALKFKSKITYTINYGKPFGVFRSRRRTEEDMLGEGEEQIKPRLMTHSFCFFQLIHPLIHFLLLSTA</sequence>
<keyword evidence="2" id="KW-1185">Reference proteome</keyword>
<evidence type="ECO:0000313" key="2">
    <source>
        <dbReference type="Proteomes" id="UP001367508"/>
    </source>
</evidence>